<proteinExistence type="predicted"/>
<organism evidence="1 2">
    <name type="scientific">Heliorestis convoluta</name>
    <dbReference type="NCBI Taxonomy" id="356322"/>
    <lineage>
        <taxon>Bacteria</taxon>
        <taxon>Bacillati</taxon>
        <taxon>Bacillota</taxon>
        <taxon>Clostridia</taxon>
        <taxon>Eubacteriales</taxon>
        <taxon>Heliobacteriaceae</taxon>
        <taxon>Heliorestis</taxon>
    </lineage>
</organism>
<name>A0A5Q2N340_9FIRM</name>
<sequence length="54" mass="6181">MENSSLSNIGLMAYGEEIGYEKAYEKLKSIRSIVCPDRRFRSIIQSIIASNQNR</sequence>
<evidence type="ECO:0000313" key="2">
    <source>
        <dbReference type="Proteomes" id="UP000366051"/>
    </source>
</evidence>
<protein>
    <submittedName>
        <fullName evidence="1">Uncharacterized protein</fullName>
    </submittedName>
</protein>
<evidence type="ECO:0000313" key="1">
    <source>
        <dbReference type="EMBL" id="QGG48006.1"/>
    </source>
</evidence>
<dbReference type="AlphaFoldDB" id="A0A5Q2N340"/>
<dbReference type="EMBL" id="CP045875">
    <property type="protein sequence ID" value="QGG48006.1"/>
    <property type="molecule type" value="Genomic_DNA"/>
</dbReference>
<dbReference type="OrthoDB" id="9814896at2"/>
<reference evidence="2" key="1">
    <citation type="submission" date="2019-11" db="EMBL/GenBank/DDBJ databases">
        <title>Genome sequence of Heliorestis convoluta strain HH, an alkaliphilic and minimalistic phototrophic bacterium from a soda lake in Egypt.</title>
        <authorList>
            <person name="Dewey E.D."/>
            <person name="Stokes L.M."/>
            <person name="Burchell B.M."/>
            <person name="Shaffer K.N."/>
            <person name="Huntington A.M."/>
            <person name="Baker J.M."/>
            <person name="Nadendla S."/>
            <person name="Giglio M.G."/>
            <person name="Touchman J.W."/>
            <person name="Blankenship R.E."/>
            <person name="Madigan M.T."/>
            <person name="Sattley W.M."/>
        </authorList>
    </citation>
    <scope>NUCLEOTIDE SEQUENCE [LARGE SCALE GENOMIC DNA]</scope>
    <source>
        <strain evidence="2">HH</strain>
    </source>
</reference>
<dbReference type="KEGG" id="hcv:FTV88_1908"/>
<gene>
    <name evidence="1" type="ORF">FTV88_1908</name>
</gene>
<keyword evidence="2" id="KW-1185">Reference proteome</keyword>
<dbReference type="Proteomes" id="UP000366051">
    <property type="component" value="Chromosome"/>
</dbReference>
<accession>A0A5Q2N340</accession>